<keyword evidence="3" id="KW-1185">Reference proteome</keyword>
<dbReference type="Proteomes" id="UP000823388">
    <property type="component" value="Chromosome 3K"/>
</dbReference>
<gene>
    <name evidence="2" type="ORF">PVAP13_3KG376708</name>
</gene>
<evidence type="ECO:0000313" key="2">
    <source>
        <dbReference type="EMBL" id="KAG2628335.1"/>
    </source>
</evidence>
<dbReference type="AlphaFoldDB" id="A0A8T0V259"/>
<feature type="compositionally biased region" description="Pro residues" evidence="1">
    <location>
        <begin position="89"/>
        <end position="99"/>
    </location>
</feature>
<name>A0A8T0V259_PANVG</name>
<organism evidence="2 3">
    <name type="scientific">Panicum virgatum</name>
    <name type="common">Blackwell switchgrass</name>
    <dbReference type="NCBI Taxonomy" id="38727"/>
    <lineage>
        <taxon>Eukaryota</taxon>
        <taxon>Viridiplantae</taxon>
        <taxon>Streptophyta</taxon>
        <taxon>Embryophyta</taxon>
        <taxon>Tracheophyta</taxon>
        <taxon>Spermatophyta</taxon>
        <taxon>Magnoliopsida</taxon>
        <taxon>Liliopsida</taxon>
        <taxon>Poales</taxon>
        <taxon>Poaceae</taxon>
        <taxon>PACMAD clade</taxon>
        <taxon>Panicoideae</taxon>
        <taxon>Panicodae</taxon>
        <taxon>Paniceae</taxon>
        <taxon>Panicinae</taxon>
        <taxon>Panicum</taxon>
        <taxon>Panicum sect. Hiantes</taxon>
    </lineage>
</organism>
<sequence length="246" mass="25409">MGGLTNPPAQIQKRKRKKPAEHITGPASPSAIGVGVRTPAARTGAGFGIGSSRARRCARSCCPGAAAGSSLTAKASPEPLLGLACVPSRPRPGCRPPDPGLHRRSTSPTRRPGLVRAADRRIRASVAAQPCPRAVPASSGPPTARSGPAPPLRLAHEPSRPRPRRRLPDPGCAAASPSPARRRLVLTRAPPFARGEGETGGEGSRAGVQLLGRRGSVRRGVAAVEAVGGGENETEMKSQTLIVYIY</sequence>
<feature type="region of interest" description="Disordered" evidence="1">
    <location>
        <begin position="84"/>
        <end position="184"/>
    </location>
</feature>
<evidence type="ECO:0000313" key="3">
    <source>
        <dbReference type="Proteomes" id="UP000823388"/>
    </source>
</evidence>
<reference evidence="2" key="1">
    <citation type="submission" date="2020-05" db="EMBL/GenBank/DDBJ databases">
        <title>WGS assembly of Panicum virgatum.</title>
        <authorList>
            <person name="Lovell J.T."/>
            <person name="Jenkins J."/>
            <person name="Shu S."/>
            <person name="Juenger T.E."/>
            <person name="Schmutz J."/>
        </authorList>
    </citation>
    <scope>NUCLEOTIDE SEQUENCE</scope>
    <source>
        <strain evidence="2">AP13</strain>
    </source>
</reference>
<comment type="caution">
    <text evidence="2">The sequence shown here is derived from an EMBL/GenBank/DDBJ whole genome shotgun (WGS) entry which is preliminary data.</text>
</comment>
<feature type="compositionally biased region" description="Low complexity" evidence="1">
    <location>
        <begin position="169"/>
        <end position="179"/>
    </location>
</feature>
<evidence type="ECO:0000256" key="1">
    <source>
        <dbReference type="SAM" id="MobiDB-lite"/>
    </source>
</evidence>
<protein>
    <submittedName>
        <fullName evidence="2">Uncharacterized protein</fullName>
    </submittedName>
</protein>
<dbReference type="EMBL" id="CM029041">
    <property type="protein sequence ID" value="KAG2628335.1"/>
    <property type="molecule type" value="Genomic_DNA"/>
</dbReference>
<feature type="region of interest" description="Disordered" evidence="1">
    <location>
        <begin position="1"/>
        <end position="36"/>
    </location>
</feature>
<accession>A0A8T0V259</accession>
<proteinExistence type="predicted"/>